<dbReference type="SMART" id="SM00389">
    <property type="entry name" value="HOX"/>
    <property type="match status" value="1"/>
</dbReference>
<dbReference type="InterPro" id="IPR001356">
    <property type="entry name" value="HD"/>
</dbReference>
<dbReference type="GO" id="GO:0000978">
    <property type="term" value="F:RNA polymerase II cis-regulatory region sequence-specific DNA binding"/>
    <property type="evidence" value="ECO:0007669"/>
    <property type="project" value="TreeGrafter"/>
</dbReference>
<dbReference type="STRING" id="215637.A0A4P9ZW97"/>
<proteinExistence type="predicted"/>
<comment type="subcellular location">
    <subcellularLocation>
        <location evidence="1 5 6">Nucleus</location>
    </subcellularLocation>
</comment>
<feature type="domain" description="Homeobox" evidence="7">
    <location>
        <begin position="1"/>
        <end position="54"/>
    </location>
</feature>
<evidence type="ECO:0000259" key="7">
    <source>
        <dbReference type="PROSITE" id="PS50071"/>
    </source>
</evidence>
<dbReference type="PANTHER" id="PTHR24324">
    <property type="entry name" value="HOMEOBOX PROTEIN HHEX"/>
    <property type="match status" value="1"/>
</dbReference>
<protein>
    <submittedName>
        <fullName evidence="8">Homeobox domain-containing protein</fullName>
    </submittedName>
</protein>
<evidence type="ECO:0000256" key="6">
    <source>
        <dbReference type="RuleBase" id="RU000682"/>
    </source>
</evidence>
<dbReference type="CDD" id="cd00086">
    <property type="entry name" value="homeodomain"/>
    <property type="match status" value="1"/>
</dbReference>
<dbReference type="InterPro" id="IPR051000">
    <property type="entry name" value="Homeobox_DNA-bind_prot"/>
</dbReference>
<dbReference type="Pfam" id="PF00046">
    <property type="entry name" value="Homeodomain"/>
    <property type="match status" value="1"/>
</dbReference>
<dbReference type="PROSITE" id="PS50071">
    <property type="entry name" value="HOMEOBOX_2"/>
    <property type="match status" value="1"/>
</dbReference>
<keyword evidence="3 5" id="KW-0371">Homeobox</keyword>
<keyword evidence="2 5" id="KW-0238">DNA-binding</keyword>
<evidence type="ECO:0000256" key="1">
    <source>
        <dbReference type="ARBA" id="ARBA00004123"/>
    </source>
</evidence>
<dbReference type="GO" id="GO:0030154">
    <property type="term" value="P:cell differentiation"/>
    <property type="evidence" value="ECO:0007669"/>
    <property type="project" value="TreeGrafter"/>
</dbReference>
<keyword evidence="9" id="KW-1185">Reference proteome</keyword>
<dbReference type="GO" id="GO:0000981">
    <property type="term" value="F:DNA-binding transcription factor activity, RNA polymerase II-specific"/>
    <property type="evidence" value="ECO:0007669"/>
    <property type="project" value="InterPro"/>
</dbReference>
<feature type="non-terminal residue" evidence="8">
    <location>
        <position position="54"/>
    </location>
</feature>
<evidence type="ECO:0000256" key="3">
    <source>
        <dbReference type="ARBA" id="ARBA00023155"/>
    </source>
</evidence>
<dbReference type="InterPro" id="IPR009057">
    <property type="entry name" value="Homeodomain-like_sf"/>
</dbReference>
<reference evidence="9" key="1">
    <citation type="journal article" date="2018" name="Nat. Microbiol.">
        <title>Leveraging single-cell genomics to expand the fungal tree of life.</title>
        <authorList>
            <person name="Ahrendt S.R."/>
            <person name="Quandt C.A."/>
            <person name="Ciobanu D."/>
            <person name="Clum A."/>
            <person name="Salamov A."/>
            <person name="Andreopoulos B."/>
            <person name="Cheng J.F."/>
            <person name="Woyke T."/>
            <person name="Pelin A."/>
            <person name="Henrissat B."/>
            <person name="Reynolds N.K."/>
            <person name="Benny G.L."/>
            <person name="Smith M.E."/>
            <person name="James T.Y."/>
            <person name="Grigoriev I.V."/>
        </authorList>
    </citation>
    <scope>NUCLEOTIDE SEQUENCE [LARGE SCALE GENOMIC DNA]</scope>
    <source>
        <strain evidence="9">RSA 468</strain>
    </source>
</reference>
<dbReference type="EMBL" id="ML002538">
    <property type="protein sequence ID" value="RKP37132.1"/>
    <property type="molecule type" value="Genomic_DNA"/>
</dbReference>
<evidence type="ECO:0000256" key="4">
    <source>
        <dbReference type="ARBA" id="ARBA00023242"/>
    </source>
</evidence>
<accession>A0A4P9ZW97</accession>
<dbReference type="Gene3D" id="1.10.10.60">
    <property type="entry name" value="Homeodomain-like"/>
    <property type="match status" value="1"/>
</dbReference>
<keyword evidence="4 5" id="KW-0539">Nucleus</keyword>
<dbReference type="AlphaFoldDB" id="A0A4P9ZW97"/>
<evidence type="ECO:0000313" key="8">
    <source>
        <dbReference type="EMBL" id="RKP37132.1"/>
    </source>
</evidence>
<dbReference type="PANTHER" id="PTHR24324:SF5">
    <property type="entry name" value="HEMATOPOIETICALLY-EXPRESSED HOMEOBOX PROTEIN HHEX"/>
    <property type="match status" value="1"/>
</dbReference>
<dbReference type="InterPro" id="IPR000047">
    <property type="entry name" value="HTH_motif"/>
</dbReference>
<dbReference type="PROSITE" id="PS00027">
    <property type="entry name" value="HOMEOBOX_1"/>
    <property type="match status" value="1"/>
</dbReference>
<dbReference type="GO" id="GO:0005634">
    <property type="term" value="C:nucleus"/>
    <property type="evidence" value="ECO:0007669"/>
    <property type="project" value="UniProtKB-SubCell"/>
</dbReference>
<dbReference type="Proteomes" id="UP000268162">
    <property type="component" value="Unassembled WGS sequence"/>
</dbReference>
<evidence type="ECO:0000313" key="9">
    <source>
        <dbReference type="Proteomes" id="UP000268162"/>
    </source>
</evidence>
<gene>
    <name evidence="8" type="ORF">BJ085DRAFT_10961</name>
</gene>
<evidence type="ECO:0000256" key="2">
    <source>
        <dbReference type="ARBA" id="ARBA00023125"/>
    </source>
</evidence>
<organism evidence="8 9">
    <name type="scientific">Dimargaris cristalligena</name>
    <dbReference type="NCBI Taxonomy" id="215637"/>
    <lineage>
        <taxon>Eukaryota</taxon>
        <taxon>Fungi</taxon>
        <taxon>Fungi incertae sedis</taxon>
        <taxon>Zoopagomycota</taxon>
        <taxon>Kickxellomycotina</taxon>
        <taxon>Dimargaritomycetes</taxon>
        <taxon>Dimargaritales</taxon>
        <taxon>Dimargaritaceae</taxon>
        <taxon>Dimargaris</taxon>
    </lineage>
</organism>
<sequence length="54" mass="6508">RRKVSDEQLVLLVEVFDQTDTPNHEIRENLSKKLGMTNRDVQVWFQNRRAKVNR</sequence>
<dbReference type="PRINTS" id="PR00031">
    <property type="entry name" value="HTHREPRESSR"/>
</dbReference>
<evidence type="ECO:0000256" key="5">
    <source>
        <dbReference type="PROSITE-ProRule" id="PRU00108"/>
    </source>
</evidence>
<dbReference type="SUPFAM" id="SSF46689">
    <property type="entry name" value="Homeodomain-like"/>
    <property type="match status" value="1"/>
</dbReference>
<dbReference type="InterPro" id="IPR017970">
    <property type="entry name" value="Homeobox_CS"/>
</dbReference>
<feature type="non-terminal residue" evidence="8">
    <location>
        <position position="1"/>
    </location>
</feature>
<name>A0A4P9ZW97_9FUNG</name>